<dbReference type="CDD" id="cd00051">
    <property type="entry name" value="EFh"/>
    <property type="match status" value="1"/>
</dbReference>
<accession>A0AAE0XN04</accession>
<dbReference type="Proteomes" id="UP001283361">
    <property type="component" value="Unassembled WGS sequence"/>
</dbReference>
<evidence type="ECO:0000256" key="2">
    <source>
        <dbReference type="ARBA" id="ARBA00022837"/>
    </source>
</evidence>
<evidence type="ECO:0000256" key="1">
    <source>
        <dbReference type="ARBA" id="ARBA00022737"/>
    </source>
</evidence>
<dbReference type="InterPro" id="IPR050145">
    <property type="entry name" value="Centrin_CML-like"/>
</dbReference>
<dbReference type="PROSITE" id="PS50222">
    <property type="entry name" value="EF_HAND_2"/>
    <property type="match status" value="2"/>
</dbReference>
<gene>
    <name evidence="5" type="ORF">RRG08_021666</name>
</gene>
<protein>
    <recommendedName>
        <fullName evidence="4">EF-hand domain-containing protein</fullName>
    </recommendedName>
</protein>
<feature type="signal peptide" evidence="3">
    <location>
        <begin position="1"/>
        <end position="20"/>
    </location>
</feature>
<dbReference type="EMBL" id="JAWDGP010007981">
    <property type="protein sequence ID" value="KAK3698155.1"/>
    <property type="molecule type" value="Genomic_DNA"/>
</dbReference>
<dbReference type="InterPro" id="IPR002048">
    <property type="entry name" value="EF_hand_dom"/>
</dbReference>
<dbReference type="InterPro" id="IPR011992">
    <property type="entry name" value="EF-hand-dom_pair"/>
</dbReference>
<keyword evidence="1" id="KW-0677">Repeat</keyword>
<keyword evidence="3" id="KW-0732">Signal</keyword>
<dbReference type="SUPFAM" id="SSF47473">
    <property type="entry name" value="EF-hand"/>
    <property type="match status" value="1"/>
</dbReference>
<dbReference type="Gene3D" id="1.10.238.10">
    <property type="entry name" value="EF-hand"/>
    <property type="match status" value="2"/>
</dbReference>
<feature type="domain" description="EF-hand" evidence="4">
    <location>
        <begin position="134"/>
        <end position="169"/>
    </location>
</feature>
<dbReference type="PANTHER" id="PTHR23050">
    <property type="entry name" value="CALCIUM BINDING PROTEIN"/>
    <property type="match status" value="1"/>
</dbReference>
<keyword evidence="6" id="KW-1185">Reference proteome</keyword>
<dbReference type="GO" id="GO:0005509">
    <property type="term" value="F:calcium ion binding"/>
    <property type="evidence" value="ECO:0007669"/>
    <property type="project" value="InterPro"/>
</dbReference>
<sequence length="199" mass="22462">MNVLISTWLLVMTSSIVALGASVGGASKGSLLGLRLADDKVMGHLLKRHTRSFNPADITCVSIPRLEEMQHMFRNMVDHNADGKATPQEVRNFFQTFKNVTDDTVAAFIARKDTNKNGVLDFVPDYVQSLNQDNSLEEAREWFFLLDTDDDSFITREELLNVAQKLGMSAEDADMYYMSVDNNNDGKLSFDEYKKIHDI</sequence>
<evidence type="ECO:0000259" key="4">
    <source>
        <dbReference type="PROSITE" id="PS50222"/>
    </source>
</evidence>
<evidence type="ECO:0000313" key="5">
    <source>
        <dbReference type="EMBL" id="KAK3698155.1"/>
    </source>
</evidence>
<keyword evidence="2" id="KW-0106">Calcium</keyword>
<dbReference type="Pfam" id="PF13499">
    <property type="entry name" value="EF-hand_7"/>
    <property type="match status" value="1"/>
</dbReference>
<organism evidence="5 6">
    <name type="scientific">Elysia crispata</name>
    <name type="common">lettuce slug</name>
    <dbReference type="NCBI Taxonomy" id="231223"/>
    <lineage>
        <taxon>Eukaryota</taxon>
        <taxon>Metazoa</taxon>
        <taxon>Spiralia</taxon>
        <taxon>Lophotrochozoa</taxon>
        <taxon>Mollusca</taxon>
        <taxon>Gastropoda</taxon>
        <taxon>Heterobranchia</taxon>
        <taxon>Euthyneura</taxon>
        <taxon>Panpulmonata</taxon>
        <taxon>Sacoglossa</taxon>
        <taxon>Placobranchoidea</taxon>
        <taxon>Plakobranchidae</taxon>
        <taxon>Elysia</taxon>
    </lineage>
</organism>
<comment type="caution">
    <text evidence="5">The sequence shown here is derived from an EMBL/GenBank/DDBJ whole genome shotgun (WGS) entry which is preliminary data.</text>
</comment>
<dbReference type="AlphaFoldDB" id="A0AAE0XN04"/>
<dbReference type="SMART" id="SM00054">
    <property type="entry name" value="EFh"/>
    <property type="match status" value="3"/>
</dbReference>
<evidence type="ECO:0000313" key="6">
    <source>
        <dbReference type="Proteomes" id="UP001283361"/>
    </source>
</evidence>
<name>A0AAE0XN04_9GAST</name>
<feature type="domain" description="EF-hand" evidence="4">
    <location>
        <begin position="64"/>
        <end position="100"/>
    </location>
</feature>
<feature type="chain" id="PRO_5042243106" description="EF-hand domain-containing protein" evidence="3">
    <location>
        <begin position="21"/>
        <end position="199"/>
    </location>
</feature>
<dbReference type="InterPro" id="IPR018247">
    <property type="entry name" value="EF_Hand_1_Ca_BS"/>
</dbReference>
<evidence type="ECO:0000256" key="3">
    <source>
        <dbReference type="SAM" id="SignalP"/>
    </source>
</evidence>
<dbReference type="PROSITE" id="PS00018">
    <property type="entry name" value="EF_HAND_1"/>
    <property type="match status" value="1"/>
</dbReference>
<proteinExistence type="predicted"/>
<reference evidence="5" key="1">
    <citation type="journal article" date="2023" name="G3 (Bethesda)">
        <title>A reference genome for the long-term kleptoplast-retaining sea slug Elysia crispata morphotype clarki.</title>
        <authorList>
            <person name="Eastman K.E."/>
            <person name="Pendleton A.L."/>
            <person name="Shaikh M.A."/>
            <person name="Suttiyut T."/>
            <person name="Ogas R."/>
            <person name="Tomko P."/>
            <person name="Gavelis G."/>
            <person name="Widhalm J.R."/>
            <person name="Wisecaver J.H."/>
        </authorList>
    </citation>
    <scope>NUCLEOTIDE SEQUENCE</scope>
    <source>
        <strain evidence="5">ECLA1</strain>
    </source>
</reference>